<feature type="domain" description="Fungal-type protein kinase" evidence="1">
    <location>
        <begin position="136"/>
        <end position="201"/>
    </location>
</feature>
<sequence>VHCWLLMTPVAIPIFEFKSVQELLSVFIDILDGTSEQQTCSSANLTICTIHQRLVVKFKVLHHDISFNNTMVYDSIKKDSKGNTFGSVKLLCSDDNTQSDVPDDGTLTGRNMGDVPHEQKLARWDQERCKMIQDGDLCGGLLIDFDYATLLDQCLPVGPGDRTGTIPFMSSKVLSSFKKGTAIHTANDDIESLIYVLVWICVLYAGPGTVHQDKQITEMALKLWVSVSNPNDAVSLGTLKKGLRFQPSIVTNDFTPFFQCLCPMYQGMVYSSLERSADYPLMQQTNIQRNLLGLFTLST</sequence>
<feature type="non-terminal residue" evidence="2">
    <location>
        <position position="299"/>
    </location>
</feature>
<organism evidence="2 3">
    <name type="scientific">Scleroderma citrinum Foug A</name>
    <dbReference type="NCBI Taxonomy" id="1036808"/>
    <lineage>
        <taxon>Eukaryota</taxon>
        <taxon>Fungi</taxon>
        <taxon>Dikarya</taxon>
        <taxon>Basidiomycota</taxon>
        <taxon>Agaricomycotina</taxon>
        <taxon>Agaricomycetes</taxon>
        <taxon>Agaricomycetidae</taxon>
        <taxon>Boletales</taxon>
        <taxon>Sclerodermatineae</taxon>
        <taxon>Sclerodermataceae</taxon>
        <taxon>Scleroderma</taxon>
    </lineage>
</organism>
<proteinExistence type="predicted"/>
<dbReference type="PANTHER" id="PTHR38248:SF2">
    <property type="entry name" value="FUNK1 11"/>
    <property type="match status" value="1"/>
</dbReference>
<feature type="non-terminal residue" evidence="2">
    <location>
        <position position="1"/>
    </location>
</feature>
<dbReference type="OrthoDB" id="5569250at2759"/>
<protein>
    <recommendedName>
        <fullName evidence="1">Fungal-type protein kinase domain-containing protein</fullName>
    </recommendedName>
</protein>
<dbReference type="InParanoid" id="A0A0C3ENR1"/>
<keyword evidence="3" id="KW-1185">Reference proteome</keyword>
<evidence type="ECO:0000259" key="1">
    <source>
        <dbReference type="Pfam" id="PF17667"/>
    </source>
</evidence>
<gene>
    <name evidence="2" type="ORF">SCLCIDRAFT_95137</name>
</gene>
<dbReference type="Pfam" id="PF17667">
    <property type="entry name" value="Pkinase_fungal"/>
    <property type="match status" value="1"/>
</dbReference>
<dbReference type="STRING" id="1036808.A0A0C3ENR1"/>
<evidence type="ECO:0000313" key="2">
    <source>
        <dbReference type="EMBL" id="KIM69834.1"/>
    </source>
</evidence>
<reference evidence="2 3" key="1">
    <citation type="submission" date="2014-04" db="EMBL/GenBank/DDBJ databases">
        <authorList>
            <consortium name="DOE Joint Genome Institute"/>
            <person name="Kuo A."/>
            <person name="Kohler A."/>
            <person name="Nagy L.G."/>
            <person name="Floudas D."/>
            <person name="Copeland A."/>
            <person name="Barry K.W."/>
            <person name="Cichocki N."/>
            <person name="Veneault-Fourrey C."/>
            <person name="LaButti K."/>
            <person name="Lindquist E.A."/>
            <person name="Lipzen A."/>
            <person name="Lundell T."/>
            <person name="Morin E."/>
            <person name="Murat C."/>
            <person name="Sun H."/>
            <person name="Tunlid A."/>
            <person name="Henrissat B."/>
            <person name="Grigoriev I.V."/>
            <person name="Hibbett D.S."/>
            <person name="Martin F."/>
            <person name="Nordberg H.P."/>
            <person name="Cantor M.N."/>
            <person name="Hua S.X."/>
        </authorList>
    </citation>
    <scope>NUCLEOTIDE SEQUENCE [LARGE SCALE GENOMIC DNA]</scope>
    <source>
        <strain evidence="2 3">Foug A</strain>
    </source>
</reference>
<evidence type="ECO:0000313" key="3">
    <source>
        <dbReference type="Proteomes" id="UP000053989"/>
    </source>
</evidence>
<accession>A0A0C3ENR1</accession>
<name>A0A0C3ENR1_9AGAM</name>
<dbReference type="HOGENOM" id="CLU_020482_1_0_1"/>
<reference evidence="3" key="2">
    <citation type="submission" date="2015-01" db="EMBL/GenBank/DDBJ databases">
        <title>Evolutionary Origins and Diversification of the Mycorrhizal Mutualists.</title>
        <authorList>
            <consortium name="DOE Joint Genome Institute"/>
            <consortium name="Mycorrhizal Genomics Consortium"/>
            <person name="Kohler A."/>
            <person name="Kuo A."/>
            <person name="Nagy L.G."/>
            <person name="Floudas D."/>
            <person name="Copeland A."/>
            <person name="Barry K.W."/>
            <person name="Cichocki N."/>
            <person name="Veneault-Fourrey C."/>
            <person name="LaButti K."/>
            <person name="Lindquist E.A."/>
            <person name="Lipzen A."/>
            <person name="Lundell T."/>
            <person name="Morin E."/>
            <person name="Murat C."/>
            <person name="Riley R."/>
            <person name="Ohm R."/>
            <person name="Sun H."/>
            <person name="Tunlid A."/>
            <person name="Henrissat B."/>
            <person name="Grigoriev I.V."/>
            <person name="Hibbett D.S."/>
            <person name="Martin F."/>
        </authorList>
    </citation>
    <scope>NUCLEOTIDE SEQUENCE [LARGE SCALE GENOMIC DNA]</scope>
    <source>
        <strain evidence="3">Foug A</strain>
    </source>
</reference>
<dbReference type="PANTHER" id="PTHR38248">
    <property type="entry name" value="FUNK1 6"/>
    <property type="match status" value="1"/>
</dbReference>
<dbReference type="Proteomes" id="UP000053989">
    <property type="component" value="Unassembled WGS sequence"/>
</dbReference>
<dbReference type="EMBL" id="KN822006">
    <property type="protein sequence ID" value="KIM69834.1"/>
    <property type="molecule type" value="Genomic_DNA"/>
</dbReference>
<dbReference type="InterPro" id="IPR040976">
    <property type="entry name" value="Pkinase_fungal"/>
</dbReference>
<dbReference type="AlphaFoldDB" id="A0A0C3ENR1"/>